<dbReference type="InterPro" id="IPR050807">
    <property type="entry name" value="TransReg_Diox_bact_type"/>
</dbReference>
<reference evidence="5 6" key="1">
    <citation type="submission" date="2018-03" db="EMBL/GenBank/DDBJ databases">
        <title>Diversity of phytobeneficial traits revealed by whole-genome analysis of worldwide-isolated phenazine-producing Pseudomonas spp.</title>
        <authorList>
            <person name="Biessy A."/>
            <person name="Novinscak A."/>
            <person name="Blom J."/>
            <person name="Leger G."/>
            <person name="Thomashow L.S."/>
            <person name="Cazorla F.M."/>
            <person name="Josic D."/>
            <person name="Filion M."/>
        </authorList>
    </citation>
    <scope>NUCLEOTIDE SEQUENCE [LARGE SCALE GENOMIC DNA]</scope>
    <source>
        <strain evidence="5 6">30B</strain>
    </source>
</reference>
<evidence type="ECO:0000313" key="5">
    <source>
        <dbReference type="EMBL" id="AZE56040.1"/>
    </source>
</evidence>
<name>A0A3G7U9K1_9PSED</name>
<dbReference type="InterPro" id="IPR011051">
    <property type="entry name" value="RmlC_Cupin_sf"/>
</dbReference>
<dbReference type="GO" id="GO:0003700">
    <property type="term" value="F:DNA-binding transcription factor activity"/>
    <property type="evidence" value="ECO:0007669"/>
    <property type="project" value="TreeGrafter"/>
</dbReference>
<dbReference type="PROSITE" id="PS50943">
    <property type="entry name" value="HTH_CROC1"/>
    <property type="match status" value="1"/>
</dbReference>
<evidence type="ECO:0000259" key="4">
    <source>
        <dbReference type="PROSITE" id="PS50943"/>
    </source>
</evidence>
<dbReference type="PANTHER" id="PTHR46797">
    <property type="entry name" value="HTH-TYPE TRANSCRIPTIONAL REGULATOR"/>
    <property type="match status" value="1"/>
</dbReference>
<dbReference type="Proteomes" id="UP000268696">
    <property type="component" value="Chromosome"/>
</dbReference>
<keyword evidence="2" id="KW-0238">DNA-binding</keyword>
<dbReference type="GO" id="GO:0005829">
    <property type="term" value="C:cytosol"/>
    <property type="evidence" value="ECO:0007669"/>
    <property type="project" value="TreeGrafter"/>
</dbReference>
<evidence type="ECO:0000256" key="1">
    <source>
        <dbReference type="ARBA" id="ARBA00023015"/>
    </source>
</evidence>
<dbReference type="CDD" id="cd00093">
    <property type="entry name" value="HTH_XRE"/>
    <property type="match status" value="1"/>
</dbReference>
<dbReference type="SUPFAM" id="SSF51182">
    <property type="entry name" value="RmlC-like cupins"/>
    <property type="match status" value="1"/>
</dbReference>
<dbReference type="Gene3D" id="2.60.120.10">
    <property type="entry name" value="Jelly Rolls"/>
    <property type="match status" value="1"/>
</dbReference>
<dbReference type="Pfam" id="PF01381">
    <property type="entry name" value="HTH_3"/>
    <property type="match status" value="1"/>
</dbReference>
<dbReference type="InterPro" id="IPR013096">
    <property type="entry name" value="Cupin_2"/>
</dbReference>
<protein>
    <submittedName>
        <fullName evidence="5">Transcriptional regulator, Cro/CI family</fullName>
    </submittedName>
</protein>
<keyword evidence="3" id="KW-0804">Transcription</keyword>
<gene>
    <name evidence="5" type="ORF">C4K03_3888</name>
</gene>
<dbReference type="InterPro" id="IPR001387">
    <property type="entry name" value="Cro/C1-type_HTH"/>
</dbReference>
<dbReference type="PANTHER" id="PTHR46797:SF23">
    <property type="entry name" value="HTH-TYPE TRANSCRIPTIONAL REGULATOR SUTR"/>
    <property type="match status" value="1"/>
</dbReference>
<organism evidence="5 6">
    <name type="scientific">Pseudomonas synxantha</name>
    <dbReference type="NCBI Taxonomy" id="47883"/>
    <lineage>
        <taxon>Bacteria</taxon>
        <taxon>Pseudomonadati</taxon>
        <taxon>Pseudomonadota</taxon>
        <taxon>Gammaproteobacteria</taxon>
        <taxon>Pseudomonadales</taxon>
        <taxon>Pseudomonadaceae</taxon>
        <taxon>Pseudomonas</taxon>
    </lineage>
</organism>
<dbReference type="SUPFAM" id="SSF47413">
    <property type="entry name" value="lambda repressor-like DNA-binding domains"/>
    <property type="match status" value="1"/>
</dbReference>
<dbReference type="CDD" id="cd02209">
    <property type="entry name" value="cupin_XRE_C"/>
    <property type="match status" value="1"/>
</dbReference>
<dbReference type="InterPro" id="IPR014710">
    <property type="entry name" value="RmlC-like_jellyroll"/>
</dbReference>
<proteinExistence type="predicted"/>
<dbReference type="InterPro" id="IPR010982">
    <property type="entry name" value="Lambda_DNA-bd_dom_sf"/>
</dbReference>
<accession>A0A3G7U9K1</accession>
<evidence type="ECO:0000313" key="6">
    <source>
        <dbReference type="Proteomes" id="UP000268696"/>
    </source>
</evidence>
<keyword evidence="1" id="KW-0805">Transcription regulation</keyword>
<evidence type="ECO:0000256" key="3">
    <source>
        <dbReference type="ARBA" id="ARBA00023163"/>
    </source>
</evidence>
<feature type="domain" description="HTH cro/C1-type" evidence="4">
    <location>
        <begin position="37"/>
        <end position="91"/>
    </location>
</feature>
<dbReference type="Gene3D" id="1.10.260.40">
    <property type="entry name" value="lambda repressor-like DNA-binding domains"/>
    <property type="match status" value="1"/>
</dbReference>
<dbReference type="EMBL" id="CP027754">
    <property type="protein sequence ID" value="AZE56040.1"/>
    <property type="molecule type" value="Genomic_DNA"/>
</dbReference>
<evidence type="ECO:0000256" key="2">
    <source>
        <dbReference type="ARBA" id="ARBA00023125"/>
    </source>
</evidence>
<dbReference type="GO" id="GO:0003677">
    <property type="term" value="F:DNA binding"/>
    <property type="evidence" value="ECO:0007669"/>
    <property type="project" value="UniProtKB-KW"/>
</dbReference>
<dbReference type="SMART" id="SM00530">
    <property type="entry name" value="HTH_XRE"/>
    <property type="match status" value="1"/>
</dbReference>
<dbReference type="AlphaFoldDB" id="A0A3G7U9K1"/>
<sequence>MRRTAGQYTAHTHQLSNIVHKENPQRASVLQHVSQNVRRLRHAADLSQTALSEKSGVSRRMLVAIEAGEKNVSLSTLDRVAEALEVAFSDLIQAPDAPDHSRINELAWAGEILGSKAVLLAKATARREVELWEMRLEPGDRYSPEPDPEGWSVQLFVYEGALTLILDEKEHTVAAGEFYMFASRQSHGYRNEGDVAVRFVRNVVI</sequence>
<dbReference type="Pfam" id="PF07883">
    <property type="entry name" value="Cupin_2"/>
    <property type="match status" value="1"/>
</dbReference>